<dbReference type="Proteomes" id="UP000299102">
    <property type="component" value="Unassembled WGS sequence"/>
</dbReference>
<gene>
    <name evidence="1" type="ORF">EVAR_56964_1</name>
</gene>
<sequence length="99" mass="11008">MGGAEGRRELPASTLLSNPMFDLGPSPFRASESEALTEKLPGEGHFETARIKRLVFAYVQALALSCMRASRGMLIKLTYTCVDIHTFPYVTRVRLLPYS</sequence>
<dbReference type="AlphaFoldDB" id="A0A4C1YM56"/>
<evidence type="ECO:0000313" key="1">
    <source>
        <dbReference type="EMBL" id="GBP77228.1"/>
    </source>
</evidence>
<name>A0A4C1YM56_EUMVA</name>
<dbReference type="EMBL" id="BGZK01001322">
    <property type="protein sequence ID" value="GBP77228.1"/>
    <property type="molecule type" value="Genomic_DNA"/>
</dbReference>
<evidence type="ECO:0000313" key="2">
    <source>
        <dbReference type="Proteomes" id="UP000299102"/>
    </source>
</evidence>
<proteinExistence type="predicted"/>
<keyword evidence="2" id="KW-1185">Reference proteome</keyword>
<protein>
    <submittedName>
        <fullName evidence="1">Uncharacterized protein</fullName>
    </submittedName>
</protein>
<comment type="caution">
    <text evidence="1">The sequence shown here is derived from an EMBL/GenBank/DDBJ whole genome shotgun (WGS) entry which is preliminary data.</text>
</comment>
<accession>A0A4C1YM56</accession>
<organism evidence="1 2">
    <name type="scientific">Eumeta variegata</name>
    <name type="common">Bagworm moth</name>
    <name type="synonym">Eumeta japonica</name>
    <dbReference type="NCBI Taxonomy" id="151549"/>
    <lineage>
        <taxon>Eukaryota</taxon>
        <taxon>Metazoa</taxon>
        <taxon>Ecdysozoa</taxon>
        <taxon>Arthropoda</taxon>
        <taxon>Hexapoda</taxon>
        <taxon>Insecta</taxon>
        <taxon>Pterygota</taxon>
        <taxon>Neoptera</taxon>
        <taxon>Endopterygota</taxon>
        <taxon>Lepidoptera</taxon>
        <taxon>Glossata</taxon>
        <taxon>Ditrysia</taxon>
        <taxon>Tineoidea</taxon>
        <taxon>Psychidae</taxon>
        <taxon>Oiketicinae</taxon>
        <taxon>Eumeta</taxon>
    </lineage>
</organism>
<reference evidence="1 2" key="1">
    <citation type="journal article" date="2019" name="Commun. Biol.">
        <title>The bagworm genome reveals a unique fibroin gene that provides high tensile strength.</title>
        <authorList>
            <person name="Kono N."/>
            <person name="Nakamura H."/>
            <person name="Ohtoshi R."/>
            <person name="Tomita M."/>
            <person name="Numata K."/>
            <person name="Arakawa K."/>
        </authorList>
    </citation>
    <scope>NUCLEOTIDE SEQUENCE [LARGE SCALE GENOMIC DNA]</scope>
</reference>